<dbReference type="AlphaFoldDB" id="A0A2H3D8N0"/>
<protein>
    <submittedName>
        <fullName evidence="1">Uncharacterized protein</fullName>
    </submittedName>
</protein>
<sequence length="126" mass="14555">PEHLLNDPELQSTISALKDYIHVDTPFNVDRLERILSCHPNKHFVKSVISGLHDGFWPLDLGEWEESSRDKSENYASDPVDLAEIRAFRDREVEAGRWSLALPSDFQLLPRMKVSPMFIVWQEGKP</sequence>
<evidence type="ECO:0000313" key="1">
    <source>
        <dbReference type="EMBL" id="PBK90460.1"/>
    </source>
</evidence>
<dbReference type="InParanoid" id="A0A2H3D8N0"/>
<dbReference type="OrthoDB" id="3254233at2759"/>
<gene>
    <name evidence="1" type="ORF">ARMGADRAFT_934101</name>
</gene>
<dbReference type="EMBL" id="KZ293665">
    <property type="protein sequence ID" value="PBK90460.1"/>
    <property type="molecule type" value="Genomic_DNA"/>
</dbReference>
<reference evidence="2" key="1">
    <citation type="journal article" date="2017" name="Nat. Ecol. Evol.">
        <title>Genome expansion and lineage-specific genetic innovations in the forest pathogenic fungi Armillaria.</title>
        <authorList>
            <person name="Sipos G."/>
            <person name="Prasanna A.N."/>
            <person name="Walter M.C."/>
            <person name="O'Connor E."/>
            <person name="Balint B."/>
            <person name="Krizsan K."/>
            <person name="Kiss B."/>
            <person name="Hess J."/>
            <person name="Varga T."/>
            <person name="Slot J."/>
            <person name="Riley R."/>
            <person name="Boka B."/>
            <person name="Rigling D."/>
            <person name="Barry K."/>
            <person name="Lee J."/>
            <person name="Mihaltcheva S."/>
            <person name="LaButti K."/>
            <person name="Lipzen A."/>
            <person name="Waldron R."/>
            <person name="Moloney N.M."/>
            <person name="Sperisen C."/>
            <person name="Kredics L."/>
            <person name="Vagvoelgyi C."/>
            <person name="Patrignani A."/>
            <person name="Fitzpatrick D."/>
            <person name="Nagy I."/>
            <person name="Doyle S."/>
            <person name="Anderson J.B."/>
            <person name="Grigoriev I.V."/>
            <person name="Gueldener U."/>
            <person name="Muensterkoetter M."/>
            <person name="Nagy L.G."/>
        </authorList>
    </citation>
    <scope>NUCLEOTIDE SEQUENCE [LARGE SCALE GENOMIC DNA]</scope>
    <source>
        <strain evidence="2">Ar21-2</strain>
    </source>
</reference>
<evidence type="ECO:0000313" key="2">
    <source>
        <dbReference type="Proteomes" id="UP000217790"/>
    </source>
</evidence>
<feature type="non-terminal residue" evidence="1">
    <location>
        <position position="1"/>
    </location>
</feature>
<dbReference type="Proteomes" id="UP000217790">
    <property type="component" value="Unassembled WGS sequence"/>
</dbReference>
<organism evidence="1 2">
    <name type="scientific">Armillaria gallica</name>
    <name type="common">Bulbous honey fungus</name>
    <name type="synonym">Armillaria bulbosa</name>
    <dbReference type="NCBI Taxonomy" id="47427"/>
    <lineage>
        <taxon>Eukaryota</taxon>
        <taxon>Fungi</taxon>
        <taxon>Dikarya</taxon>
        <taxon>Basidiomycota</taxon>
        <taxon>Agaricomycotina</taxon>
        <taxon>Agaricomycetes</taxon>
        <taxon>Agaricomycetidae</taxon>
        <taxon>Agaricales</taxon>
        <taxon>Marasmiineae</taxon>
        <taxon>Physalacriaceae</taxon>
        <taxon>Armillaria</taxon>
    </lineage>
</organism>
<accession>A0A2H3D8N0</accession>
<name>A0A2H3D8N0_ARMGA</name>
<proteinExistence type="predicted"/>
<keyword evidence="2" id="KW-1185">Reference proteome</keyword>